<evidence type="ECO:0000313" key="6">
    <source>
        <dbReference type="Proteomes" id="UP000289437"/>
    </source>
</evidence>
<name>A0A4Q0SV81_9BACT</name>
<keyword evidence="3" id="KW-0472">Membrane</keyword>
<dbReference type="Gene3D" id="1.25.40.10">
    <property type="entry name" value="Tetratricopeptide repeat domain"/>
    <property type="match status" value="2"/>
</dbReference>
<dbReference type="PROSITE" id="PS51755">
    <property type="entry name" value="OMPR_PHOB"/>
    <property type="match status" value="1"/>
</dbReference>
<dbReference type="SMART" id="SM00028">
    <property type="entry name" value="TPR"/>
    <property type="match status" value="3"/>
</dbReference>
<dbReference type="RefSeq" id="WP_128914422.1">
    <property type="nucleotide sequence ID" value="NZ_RDSM01000003.1"/>
</dbReference>
<dbReference type="Pfam" id="PF00486">
    <property type="entry name" value="Trans_reg_C"/>
    <property type="match status" value="1"/>
</dbReference>
<dbReference type="GO" id="GO:0000160">
    <property type="term" value="P:phosphorelay signal transduction system"/>
    <property type="evidence" value="ECO:0007669"/>
    <property type="project" value="InterPro"/>
</dbReference>
<proteinExistence type="predicted"/>
<evidence type="ECO:0000256" key="3">
    <source>
        <dbReference type="SAM" id="Phobius"/>
    </source>
</evidence>
<dbReference type="PANTHER" id="PTHR47691">
    <property type="entry name" value="REGULATOR-RELATED"/>
    <property type="match status" value="1"/>
</dbReference>
<dbReference type="SUPFAM" id="SSF46894">
    <property type="entry name" value="C-terminal effector domain of the bipartite response regulators"/>
    <property type="match status" value="1"/>
</dbReference>
<dbReference type="SUPFAM" id="SSF48452">
    <property type="entry name" value="TPR-like"/>
    <property type="match status" value="2"/>
</dbReference>
<dbReference type="Pfam" id="PF13432">
    <property type="entry name" value="TPR_16"/>
    <property type="match status" value="1"/>
</dbReference>
<dbReference type="CDD" id="cd00383">
    <property type="entry name" value="trans_reg_C"/>
    <property type="match status" value="1"/>
</dbReference>
<evidence type="ECO:0000256" key="1">
    <source>
        <dbReference type="ARBA" id="ARBA00023125"/>
    </source>
</evidence>
<dbReference type="OrthoDB" id="102505at2"/>
<dbReference type="InterPro" id="IPR019734">
    <property type="entry name" value="TPR_rpt"/>
</dbReference>
<dbReference type="InterPro" id="IPR011990">
    <property type="entry name" value="TPR-like_helical_dom_sf"/>
</dbReference>
<dbReference type="SMART" id="SM00862">
    <property type="entry name" value="Trans_reg_C"/>
    <property type="match status" value="1"/>
</dbReference>
<dbReference type="InterPro" id="IPR036388">
    <property type="entry name" value="WH-like_DNA-bd_sf"/>
</dbReference>
<reference evidence="6" key="2">
    <citation type="submission" date="2019-02" db="EMBL/GenBank/DDBJ databases">
        <title>Granulicella sibirica sp. nov., a psychrotolerant acidobacterium isolated from an organic soil layer in forested tundra, West Siberia.</title>
        <authorList>
            <person name="Oshkin I.Y."/>
            <person name="Kulichevskaya I.S."/>
            <person name="Rijpstra W.I.C."/>
            <person name="Sinninghe Damste J.S."/>
            <person name="Rakitin A.L."/>
            <person name="Ravin N.V."/>
            <person name="Dedysh S.N."/>
        </authorList>
    </citation>
    <scope>NUCLEOTIDE SEQUENCE [LARGE SCALE GENOMIC DNA]</scope>
    <source>
        <strain evidence="6">AF10</strain>
    </source>
</reference>
<feature type="domain" description="OmpR/PhoB-type" evidence="4">
    <location>
        <begin position="4"/>
        <end position="102"/>
    </location>
</feature>
<dbReference type="InterPro" id="IPR016032">
    <property type="entry name" value="Sig_transdc_resp-reg_C-effctor"/>
</dbReference>
<evidence type="ECO:0000256" key="2">
    <source>
        <dbReference type="PROSITE-ProRule" id="PRU01091"/>
    </source>
</evidence>
<reference evidence="5 6" key="1">
    <citation type="submission" date="2018-11" db="EMBL/GenBank/DDBJ databases">
        <authorList>
            <person name="Mardanov A.V."/>
            <person name="Ravin N.V."/>
            <person name="Dedysh S.N."/>
        </authorList>
    </citation>
    <scope>NUCLEOTIDE SEQUENCE [LARGE SCALE GENOMIC DNA]</scope>
    <source>
        <strain evidence="5 6">AF10</strain>
    </source>
</reference>
<dbReference type="GO" id="GO:0006355">
    <property type="term" value="P:regulation of DNA-templated transcription"/>
    <property type="evidence" value="ECO:0007669"/>
    <property type="project" value="InterPro"/>
</dbReference>
<feature type="DNA-binding region" description="OmpR/PhoB-type" evidence="2">
    <location>
        <begin position="4"/>
        <end position="102"/>
    </location>
</feature>
<dbReference type="AlphaFoldDB" id="A0A4Q0SV81"/>
<dbReference type="Gene3D" id="1.10.10.10">
    <property type="entry name" value="Winged helix-like DNA-binding domain superfamily/Winged helix DNA-binding domain"/>
    <property type="match status" value="1"/>
</dbReference>
<feature type="transmembrane region" description="Helical" evidence="3">
    <location>
        <begin position="155"/>
        <end position="176"/>
    </location>
</feature>
<dbReference type="EMBL" id="RDSM01000003">
    <property type="protein sequence ID" value="RXH54667.1"/>
    <property type="molecule type" value="Genomic_DNA"/>
</dbReference>
<keyword evidence="3" id="KW-1133">Transmembrane helix</keyword>
<comment type="caution">
    <text evidence="5">The sequence shown here is derived from an EMBL/GenBank/DDBJ whole genome shotgun (WGS) entry which is preliminary data.</text>
</comment>
<organism evidence="5 6">
    <name type="scientific">Granulicella sibirica</name>
    <dbReference type="NCBI Taxonomy" id="2479048"/>
    <lineage>
        <taxon>Bacteria</taxon>
        <taxon>Pseudomonadati</taxon>
        <taxon>Acidobacteriota</taxon>
        <taxon>Terriglobia</taxon>
        <taxon>Terriglobales</taxon>
        <taxon>Acidobacteriaceae</taxon>
        <taxon>Granulicella</taxon>
    </lineage>
</organism>
<dbReference type="PANTHER" id="PTHR47691:SF3">
    <property type="entry name" value="HTH-TYPE TRANSCRIPTIONAL REGULATOR RV0890C-RELATED"/>
    <property type="match status" value="1"/>
</dbReference>
<evidence type="ECO:0000259" key="4">
    <source>
        <dbReference type="PROSITE" id="PS51755"/>
    </source>
</evidence>
<protein>
    <submittedName>
        <fullName evidence="5">Signal transduction response regulator / Disease resistance domain-containing protein / Tetratricopeptide repeat-containing protein</fullName>
    </submittedName>
</protein>
<sequence length="803" mass="86817">MEKLGFYQFDDFLIDPVRRQLCRAGIPVPVPQKAFQLLLYLVTNPRRLLTKRELMSAVWPKSFVEEANLTQSIFLLRKALSEQPGQARYIVTVPGEGYQFAANPVFTEVADSLPVSAQAESRPSVDESAAAFPGGAAVQNAVWEVVGRSTHPQRILLAVGIALLFSAAASLCIWYLRQKPKPTLLGNVVLATFENSTGDPAFDAALNQGLSAELEQSPNLGVISDARIAQTMKLMARPAQASLTPNLARQVCERTGSAALIEGSVAKLGSQYVLGLRALQCRTGDVLAQDQETADSKEHVLRALGIAAGKLRRRLGESLPSLQKYDAPPQDITTGSLDALEAYGLGIQAQVRGDCLPAIAFFKKAIADDPEFAMAYSHLGVCDSSQEGVDATRRAYDLRGRVSDRERLYLESHYEQYATGNLSAARKILETWSETYPHDGDPGPNLLKLYLTTGEYERALPLVETIVKNSPGTPTGNAARLATTLMFLNRTEEAKAVLMDALAHHVDSPVHHYYLYEIYFLQNDSAAMASEASYVRSQPGWDGNMLELESVTASYFGKFALARSLNNQAVQAVMREQNSEDAAGYLGEAALQEALAGNSIVAQQKAKAALALSNSSGVESLAGMADALAGDRVEGQHIAEDMSKRYPTDTLAQIAAATINACGLLGKGKSHEEARRAVEALAPASPYMMSGNLSMVPLYTLGQAYLASGQTNEAAAAFRTILDHRGVTRNYIVGPLARLSLAKAEEQAGDLSKARDDYNEFHRIWRDADIPLTSASLVEGPVSAEALAPVRRMRGLRGSPRAE</sequence>
<dbReference type="InterPro" id="IPR001867">
    <property type="entry name" value="OmpR/PhoB-type_DNA-bd"/>
</dbReference>
<keyword evidence="1 2" id="KW-0238">DNA-binding</keyword>
<keyword evidence="3" id="KW-0812">Transmembrane</keyword>
<gene>
    <name evidence="5" type="ORF">GRAN_3771</name>
</gene>
<evidence type="ECO:0000313" key="5">
    <source>
        <dbReference type="EMBL" id="RXH54667.1"/>
    </source>
</evidence>
<dbReference type="Proteomes" id="UP000289437">
    <property type="component" value="Unassembled WGS sequence"/>
</dbReference>
<keyword evidence="6" id="KW-1185">Reference proteome</keyword>
<accession>A0A4Q0SV81</accession>
<dbReference type="GO" id="GO:0003677">
    <property type="term" value="F:DNA binding"/>
    <property type="evidence" value="ECO:0007669"/>
    <property type="project" value="UniProtKB-UniRule"/>
</dbReference>